<gene>
    <name evidence="9" type="ORF">AB0E65_10640</name>
</gene>
<accession>A0ABV2YG11</accession>
<protein>
    <submittedName>
        <fullName evidence="9">RDD family protein</fullName>
    </submittedName>
</protein>
<dbReference type="PANTHER" id="PTHR36115">
    <property type="entry name" value="PROLINE-RICH ANTIGEN HOMOLOG-RELATED"/>
    <property type="match status" value="1"/>
</dbReference>
<feature type="domain" description="RDD" evidence="8">
    <location>
        <begin position="41"/>
        <end position="171"/>
    </location>
</feature>
<evidence type="ECO:0000256" key="7">
    <source>
        <dbReference type="SAM" id="Phobius"/>
    </source>
</evidence>
<comment type="caution">
    <text evidence="9">The sequence shown here is derived from an EMBL/GenBank/DDBJ whole genome shotgun (WGS) entry which is preliminary data.</text>
</comment>
<name>A0ABV2YG11_9ACTN</name>
<feature type="compositionally biased region" description="Pro residues" evidence="6">
    <location>
        <begin position="19"/>
        <end position="35"/>
    </location>
</feature>
<evidence type="ECO:0000256" key="4">
    <source>
        <dbReference type="ARBA" id="ARBA00022989"/>
    </source>
</evidence>
<reference evidence="9 10" key="1">
    <citation type="submission" date="2024-06" db="EMBL/GenBank/DDBJ databases">
        <title>The Natural Products Discovery Center: Release of the First 8490 Sequenced Strains for Exploring Actinobacteria Biosynthetic Diversity.</title>
        <authorList>
            <person name="Kalkreuter E."/>
            <person name="Kautsar S.A."/>
            <person name="Yang D."/>
            <person name="Bader C.D."/>
            <person name="Teijaro C.N."/>
            <person name="Fluegel L."/>
            <person name="Davis C.M."/>
            <person name="Simpson J.R."/>
            <person name="Lauterbach L."/>
            <person name="Steele A.D."/>
            <person name="Gui C."/>
            <person name="Meng S."/>
            <person name="Li G."/>
            <person name="Viehrig K."/>
            <person name="Ye F."/>
            <person name="Su P."/>
            <person name="Kiefer A.F."/>
            <person name="Nichols A."/>
            <person name="Cepeda A.J."/>
            <person name="Yan W."/>
            <person name="Fan B."/>
            <person name="Jiang Y."/>
            <person name="Adhikari A."/>
            <person name="Zheng C.-J."/>
            <person name="Schuster L."/>
            <person name="Cowan T.M."/>
            <person name="Smanski M.J."/>
            <person name="Chevrette M.G."/>
            <person name="De Carvalho L.P.S."/>
            <person name="Shen B."/>
        </authorList>
    </citation>
    <scope>NUCLEOTIDE SEQUENCE [LARGE SCALE GENOMIC DNA]</scope>
    <source>
        <strain evidence="9 10">NPDC038104</strain>
    </source>
</reference>
<evidence type="ECO:0000259" key="8">
    <source>
        <dbReference type="Pfam" id="PF06271"/>
    </source>
</evidence>
<sequence length="183" mass="20006">MSTHPSPQQQPPHGFGPPMYLPPPPPPAVEGPPPQMLGNQGARLAARFLDGVFMLLAWLLVAGVVTVLQNVLEAPERVEVLIGFVGYGLLGLALLCYEPVMIWERGATLGKRICGLRVARVGDGEDLSFGRAWLRWFTSFLMGFVPFLGLLDGLWCLWDKPFQQCLHDKAADSVVLTTKLAGE</sequence>
<keyword evidence="5 7" id="KW-0472">Membrane</keyword>
<evidence type="ECO:0000256" key="2">
    <source>
        <dbReference type="ARBA" id="ARBA00022475"/>
    </source>
</evidence>
<organism evidence="9 10">
    <name type="scientific">Streptomyces fragilis</name>
    <dbReference type="NCBI Taxonomy" id="67301"/>
    <lineage>
        <taxon>Bacteria</taxon>
        <taxon>Bacillati</taxon>
        <taxon>Actinomycetota</taxon>
        <taxon>Actinomycetes</taxon>
        <taxon>Kitasatosporales</taxon>
        <taxon>Streptomycetaceae</taxon>
        <taxon>Streptomyces</taxon>
    </lineage>
</organism>
<dbReference type="PANTHER" id="PTHR36115:SF4">
    <property type="entry name" value="MEMBRANE PROTEIN"/>
    <property type="match status" value="1"/>
</dbReference>
<evidence type="ECO:0000256" key="1">
    <source>
        <dbReference type="ARBA" id="ARBA00004651"/>
    </source>
</evidence>
<comment type="subcellular location">
    <subcellularLocation>
        <location evidence="1">Cell membrane</location>
        <topology evidence="1">Multi-pass membrane protein</topology>
    </subcellularLocation>
</comment>
<evidence type="ECO:0000256" key="5">
    <source>
        <dbReference type="ARBA" id="ARBA00023136"/>
    </source>
</evidence>
<dbReference type="Proteomes" id="UP001550850">
    <property type="component" value="Unassembled WGS sequence"/>
</dbReference>
<feature type="region of interest" description="Disordered" evidence="6">
    <location>
        <begin position="1"/>
        <end position="36"/>
    </location>
</feature>
<dbReference type="InterPro" id="IPR010432">
    <property type="entry name" value="RDD"/>
</dbReference>
<keyword evidence="3 7" id="KW-0812">Transmembrane</keyword>
<evidence type="ECO:0000256" key="6">
    <source>
        <dbReference type="SAM" id="MobiDB-lite"/>
    </source>
</evidence>
<feature type="transmembrane region" description="Helical" evidence="7">
    <location>
        <begin position="136"/>
        <end position="158"/>
    </location>
</feature>
<proteinExistence type="predicted"/>
<evidence type="ECO:0000256" key="3">
    <source>
        <dbReference type="ARBA" id="ARBA00022692"/>
    </source>
</evidence>
<keyword evidence="10" id="KW-1185">Reference proteome</keyword>
<keyword evidence="4 7" id="KW-1133">Transmembrane helix</keyword>
<feature type="transmembrane region" description="Helical" evidence="7">
    <location>
        <begin position="80"/>
        <end position="102"/>
    </location>
</feature>
<dbReference type="InterPro" id="IPR051791">
    <property type="entry name" value="Pra-immunoreactive"/>
</dbReference>
<keyword evidence="2" id="KW-1003">Cell membrane</keyword>
<dbReference type="RefSeq" id="WP_108952961.1">
    <property type="nucleotide sequence ID" value="NZ_BEVZ01000002.1"/>
</dbReference>
<feature type="transmembrane region" description="Helical" evidence="7">
    <location>
        <begin position="44"/>
        <end position="68"/>
    </location>
</feature>
<evidence type="ECO:0000313" key="9">
    <source>
        <dbReference type="EMBL" id="MEU3554659.1"/>
    </source>
</evidence>
<evidence type="ECO:0000313" key="10">
    <source>
        <dbReference type="Proteomes" id="UP001550850"/>
    </source>
</evidence>
<dbReference type="EMBL" id="JBEZUR010000012">
    <property type="protein sequence ID" value="MEU3554659.1"/>
    <property type="molecule type" value="Genomic_DNA"/>
</dbReference>
<dbReference type="Pfam" id="PF06271">
    <property type="entry name" value="RDD"/>
    <property type="match status" value="1"/>
</dbReference>
<feature type="compositionally biased region" description="Low complexity" evidence="6">
    <location>
        <begin position="1"/>
        <end position="18"/>
    </location>
</feature>